<dbReference type="AlphaFoldDB" id="A0A1H3G7I7"/>
<dbReference type="Proteomes" id="UP000198500">
    <property type="component" value="Unassembled WGS sequence"/>
</dbReference>
<dbReference type="STRING" id="574349.SAMN05443545_10911"/>
<feature type="compositionally biased region" description="Polar residues" evidence="1">
    <location>
        <begin position="42"/>
        <end position="54"/>
    </location>
</feature>
<reference evidence="2 3" key="1">
    <citation type="submission" date="2016-10" db="EMBL/GenBank/DDBJ databases">
        <authorList>
            <person name="de Groot N.N."/>
        </authorList>
    </citation>
    <scope>NUCLEOTIDE SEQUENCE [LARGE SCALE GENOMIC DNA]</scope>
    <source>
        <strain evidence="2 3">DSM 19219</strain>
    </source>
</reference>
<accession>A0A1H3G7I7</accession>
<evidence type="ECO:0000313" key="3">
    <source>
        <dbReference type="Proteomes" id="UP000198500"/>
    </source>
</evidence>
<protein>
    <submittedName>
        <fullName evidence="2">Uncharacterized protein</fullName>
    </submittedName>
</protein>
<dbReference type="EMBL" id="FNNI01000009">
    <property type="protein sequence ID" value="SDX98319.1"/>
    <property type="molecule type" value="Genomic_DNA"/>
</dbReference>
<keyword evidence="3" id="KW-1185">Reference proteome</keyword>
<dbReference type="RefSeq" id="WP_175529876.1">
    <property type="nucleotide sequence ID" value="NZ_BMXH01000007.1"/>
</dbReference>
<name>A0A1H3G7I7_9GAMM</name>
<gene>
    <name evidence="2" type="ORF">SAMN05443545_10911</name>
</gene>
<feature type="region of interest" description="Disordered" evidence="1">
    <location>
        <begin position="32"/>
        <end position="54"/>
    </location>
</feature>
<organism evidence="2 3">
    <name type="scientific">Aidingimonas halophila</name>
    <dbReference type="NCBI Taxonomy" id="574349"/>
    <lineage>
        <taxon>Bacteria</taxon>
        <taxon>Pseudomonadati</taxon>
        <taxon>Pseudomonadota</taxon>
        <taxon>Gammaproteobacteria</taxon>
        <taxon>Oceanospirillales</taxon>
        <taxon>Halomonadaceae</taxon>
        <taxon>Aidingimonas</taxon>
    </lineage>
</organism>
<sequence length="54" mass="5743">MKSMDSTTTLPTDKVKWVTPELIIMRIDATLSGGKNVPGESMSGQPNSAGNDFS</sequence>
<evidence type="ECO:0000256" key="1">
    <source>
        <dbReference type="SAM" id="MobiDB-lite"/>
    </source>
</evidence>
<proteinExistence type="predicted"/>
<evidence type="ECO:0000313" key="2">
    <source>
        <dbReference type="EMBL" id="SDX98319.1"/>
    </source>
</evidence>